<evidence type="ECO:0000313" key="2">
    <source>
        <dbReference type="Proteomes" id="UP000696280"/>
    </source>
</evidence>
<feature type="non-terminal residue" evidence="1">
    <location>
        <position position="1"/>
    </location>
</feature>
<dbReference type="InterPro" id="IPR027443">
    <property type="entry name" value="IPNS-like_sf"/>
</dbReference>
<dbReference type="SUPFAM" id="SSF51197">
    <property type="entry name" value="Clavaminate synthase-like"/>
    <property type="match status" value="1"/>
</dbReference>
<sequence>LSPNLPQSSVYQKSLISSMRLLCRTWLTSKLQTTPQVLRRQYTGMAGPPRKEGDISSVFVSLSGVAPTPLPHRFIDLKKELTEGHEEALTASWGRLLKAIDAEVKHIFSRGSSVIPSIEFSELDKNPAEFRAELRKRGAGVVRNVVPSKEARAYKDEIEAYVKANPSTKGFPKDDPCVFELYWSPAQVKARAHPNLLQAQSLLMNTWHSKKDSKAPISITTPLSYADRVRIRQPGDTGFALGPHIDGGSVERWEKNGYGKSGVYDTIFAGDWESYDPWESSCRLEAVTDLYQGAGACTMFRMFQGWLSMSNTKPGEGTLQVNPMIKLTTAYTLLRPFFRAITPFETDVSGAPSQKYLDASNWAFEPAYNSEIQGAALGNSQELNTELHPHLHLSQSMVHVPEINPGDYVVWHCDNIHAVDKVHAGKSDSSVLYIPCCPLTEKNAEYLELQRTAFLTGTPGPDFPGGIGESEHVGRPKVADLSKGSERIGLQAMGLECFDVPEGASVGERKVFRRANEILGFNV</sequence>
<dbReference type="Gene3D" id="2.60.120.330">
    <property type="entry name" value="B-lactam Antibiotic, Isopenicillin N Synthase, Chain"/>
    <property type="match status" value="1"/>
</dbReference>
<dbReference type="InterPro" id="IPR010856">
    <property type="entry name" value="Gig2-like"/>
</dbReference>
<name>A0A9N9KZ95_9HELO</name>
<organism evidence="1 2">
    <name type="scientific">Hymenoscyphus fraxineus</name>
    <dbReference type="NCBI Taxonomy" id="746836"/>
    <lineage>
        <taxon>Eukaryota</taxon>
        <taxon>Fungi</taxon>
        <taxon>Dikarya</taxon>
        <taxon>Ascomycota</taxon>
        <taxon>Pezizomycotina</taxon>
        <taxon>Leotiomycetes</taxon>
        <taxon>Helotiales</taxon>
        <taxon>Helotiaceae</taxon>
        <taxon>Hymenoscyphus</taxon>
    </lineage>
</organism>
<dbReference type="PANTHER" id="PTHR30613:SF1">
    <property type="entry name" value="DUF1479 DOMAIN PROTEIN (AFU_ORTHOLOGUE AFUA_5G09280)"/>
    <property type="match status" value="1"/>
</dbReference>
<dbReference type="PANTHER" id="PTHR30613">
    <property type="entry name" value="UNCHARACTERIZED PROTEIN YBIU-RELATED"/>
    <property type="match status" value="1"/>
</dbReference>
<gene>
    <name evidence="1" type="ORF">HYFRA_00011175</name>
</gene>
<dbReference type="EMBL" id="CAJVRL010000073">
    <property type="protein sequence ID" value="CAG8956786.1"/>
    <property type="molecule type" value="Genomic_DNA"/>
</dbReference>
<evidence type="ECO:0008006" key="3">
    <source>
        <dbReference type="Google" id="ProtNLM"/>
    </source>
</evidence>
<proteinExistence type="predicted"/>
<keyword evidence="2" id="KW-1185">Reference proteome</keyword>
<protein>
    <recommendedName>
        <fullName evidence="3">DUF1479-domain-containing protein</fullName>
    </recommendedName>
</protein>
<dbReference type="Pfam" id="PF07350">
    <property type="entry name" value="Gig2-like"/>
    <property type="match status" value="1"/>
</dbReference>
<evidence type="ECO:0000313" key="1">
    <source>
        <dbReference type="EMBL" id="CAG8956786.1"/>
    </source>
</evidence>
<dbReference type="AlphaFoldDB" id="A0A9N9KZ95"/>
<accession>A0A9N9KZ95</accession>
<dbReference type="Proteomes" id="UP000696280">
    <property type="component" value="Unassembled WGS sequence"/>
</dbReference>
<reference evidence="1" key="1">
    <citation type="submission" date="2021-07" db="EMBL/GenBank/DDBJ databases">
        <authorList>
            <person name="Durling M."/>
        </authorList>
    </citation>
    <scope>NUCLEOTIDE SEQUENCE</scope>
</reference>
<comment type="caution">
    <text evidence="1">The sequence shown here is derived from an EMBL/GenBank/DDBJ whole genome shotgun (WGS) entry which is preliminary data.</text>
</comment>
<dbReference type="OrthoDB" id="8249012at2759"/>